<dbReference type="RefSeq" id="WP_068103724.1">
    <property type="nucleotide sequence ID" value="NZ_JABUKE010000008.1"/>
</dbReference>
<evidence type="ECO:0000313" key="4">
    <source>
        <dbReference type="EMBL" id="MBY6321230.1"/>
    </source>
</evidence>
<dbReference type="Pfam" id="PF00440">
    <property type="entry name" value="TetR_N"/>
    <property type="match status" value="1"/>
</dbReference>
<dbReference type="SUPFAM" id="SSF46689">
    <property type="entry name" value="Homeodomain-like"/>
    <property type="match status" value="1"/>
</dbReference>
<feature type="DNA-binding region" description="H-T-H motif" evidence="2">
    <location>
        <begin position="42"/>
        <end position="61"/>
    </location>
</feature>
<name>A0ABS7NT91_9NOCA</name>
<protein>
    <submittedName>
        <fullName evidence="4">TetR/AcrR family transcriptional regulator</fullName>
    </submittedName>
</protein>
<keyword evidence="5" id="KW-1185">Reference proteome</keyword>
<evidence type="ECO:0000313" key="5">
    <source>
        <dbReference type="Proteomes" id="UP001520140"/>
    </source>
</evidence>
<dbReference type="InterPro" id="IPR050109">
    <property type="entry name" value="HTH-type_TetR-like_transc_reg"/>
</dbReference>
<dbReference type="InterPro" id="IPR009057">
    <property type="entry name" value="Homeodomain-like_sf"/>
</dbReference>
<evidence type="ECO:0000256" key="1">
    <source>
        <dbReference type="ARBA" id="ARBA00023125"/>
    </source>
</evidence>
<organism evidence="4 5">
    <name type="scientific">Rhodococcoides kroppenstedtii</name>
    <dbReference type="NCBI Taxonomy" id="293050"/>
    <lineage>
        <taxon>Bacteria</taxon>
        <taxon>Bacillati</taxon>
        <taxon>Actinomycetota</taxon>
        <taxon>Actinomycetes</taxon>
        <taxon>Mycobacteriales</taxon>
        <taxon>Nocardiaceae</taxon>
        <taxon>Rhodococcoides</taxon>
    </lineage>
</organism>
<proteinExistence type="predicted"/>
<gene>
    <name evidence="4" type="ORF">HQ605_10375</name>
</gene>
<dbReference type="SUPFAM" id="SSF48498">
    <property type="entry name" value="Tetracyclin repressor-like, C-terminal domain"/>
    <property type="match status" value="1"/>
</dbReference>
<dbReference type="PANTHER" id="PTHR30055:SF226">
    <property type="entry name" value="HTH-TYPE TRANSCRIPTIONAL REGULATOR PKSA"/>
    <property type="match status" value="1"/>
</dbReference>
<dbReference type="Proteomes" id="UP001520140">
    <property type="component" value="Unassembled WGS sequence"/>
</dbReference>
<dbReference type="InterPro" id="IPR001647">
    <property type="entry name" value="HTH_TetR"/>
</dbReference>
<evidence type="ECO:0000256" key="2">
    <source>
        <dbReference type="PROSITE-ProRule" id="PRU00335"/>
    </source>
</evidence>
<dbReference type="Gene3D" id="1.10.357.10">
    <property type="entry name" value="Tetracycline Repressor, domain 2"/>
    <property type="match status" value="1"/>
</dbReference>
<reference evidence="4 5" key="1">
    <citation type="submission" date="2020-06" db="EMBL/GenBank/DDBJ databases">
        <title>Taxonomy, biology and ecology of Rhodococcus bacteria occurring in California pistachio and other woody hosts as revealed by genome sequence analyses.</title>
        <authorList>
            <person name="Gai Y."/>
            <person name="Riely B."/>
        </authorList>
    </citation>
    <scope>NUCLEOTIDE SEQUENCE [LARGE SCALE GENOMIC DNA]</scope>
    <source>
        <strain evidence="4 5">BP-284</strain>
    </source>
</reference>
<keyword evidence="1 2" id="KW-0238">DNA-binding</keyword>
<comment type="caution">
    <text evidence="4">The sequence shown here is derived from an EMBL/GenBank/DDBJ whole genome shotgun (WGS) entry which is preliminary data.</text>
</comment>
<evidence type="ECO:0000259" key="3">
    <source>
        <dbReference type="PROSITE" id="PS50977"/>
    </source>
</evidence>
<dbReference type="EMBL" id="JABUKG010000009">
    <property type="protein sequence ID" value="MBY6321230.1"/>
    <property type="molecule type" value="Genomic_DNA"/>
</dbReference>
<dbReference type="InterPro" id="IPR036271">
    <property type="entry name" value="Tet_transcr_reg_TetR-rel_C_sf"/>
</dbReference>
<dbReference type="PROSITE" id="PS50977">
    <property type="entry name" value="HTH_TETR_2"/>
    <property type="match status" value="1"/>
</dbReference>
<dbReference type="PANTHER" id="PTHR30055">
    <property type="entry name" value="HTH-TYPE TRANSCRIPTIONAL REGULATOR RUTR"/>
    <property type="match status" value="1"/>
</dbReference>
<sequence length="208" mass="22542">MVVPAARSYGGRSAHARRLERRDKLIDAAITVFATTGYAASSVSEICTHANLSTRQFYAEFADREGVLGAAYDLVNTNASAVVAAAAAATVDDQFDIRLRKIVHSYLAEIVRDPRHARIAFVEVVGVSAPMEAKRHARVEAWIELLDLAAAPAVASGELPSRDYRLAWIGYIGAVNALVAHRTLNSPHTPIDDLVEELVRMARSGVLH</sequence>
<feature type="domain" description="HTH tetR-type" evidence="3">
    <location>
        <begin position="19"/>
        <end position="79"/>
    </location>
</feature>
<accession>A0ABS7NT91</accession>
<dbReference type="Gene3D" id="1.10.10.60">
    <property type="entry name" value="Homeodomain-like"/>
    <property type="match status" value="1"/>
</dbReference>